<dbReference type="eggNOG" id="COG3183">
    <property type="taxonomic scope" value="Bacteria"/>
</dbReference>
<dbReference type="GO" id="GO:0008270">
    <property type="term" value="F:zinc ion binding"/>
    <property type="evidence" value="ECO:0007669"/>
    <property type="project" value="InterPro"/>
</dbReference>
<dbReference type="GO" id="GO:0003676">
    <property type="term" value="F:nucleic acid binding"/>
    <property type="evidence" value="ECO:0007669"/>
    <property type="project" value="InterPro"/>
</dbReference>
<reference evidence="3" key="1">
    <citation type="journal article" date="2010" name="Environ. Microbiol.">
        <title>The genome of Syntrophomonas wolfei: new insights into syntrophic metabolism and biohydrogen production.</title>
        <authorList>
            <person name="Sieber J.R."/>
            <person name="Sims D.R."/>
            <person name="Han C."/>
            <person name="Kim E."/>
            <person name="Lykidis A."/>
            <person name="Lapidus A.L."/>
            <person name="McDonnald E."/>
            <person name="Rohlin L."/>
            <person name="Culley D.E."/>
            <person name="Gunsalus R."/>
            <person name="McInerney M.J."/>
        </authorList>
    </citation>
    <scope>NUCLEOTIDE SEQUENCE [LARGE SCALE GENOMIC DNA]</scope>
    <source>
        <strain evidence="3">DSM 2245B / Goettingen</strain>
    </source>
</reference>
<dbReference type="InterPro" id="IPR003615">
    <property type="entry name" value="HNH_nuc"/>
</dbReference>
<gene>
    <name evidence="2" type="ordered locus">Swol_2196</name>
</gene>
<evidence type="ECO:0000313" key="3">
    <source>
        <dbReference type="Proteomes" id="UP000001968"/>
    </source>
</evidence>
<sequence length="274" mass="32084">MGEHGNVNLRAENCRLKGKDIIVLYRDELDLSSEQWLELLQDNTVFKDEDILLVLELYKCNNCREYASVLADSLGVASHSVLNLQIGRLGKRIIARYPDIKYPTREDGVVRYWHIPFWGEDGEKKGHYYWQLRPELKEALKMLKSNQKRKIFALHGEVQLAQEVDEEQTEKLYEGAKIQIVVNAYERNIKARQICIDKYGYKCSICDFDFEEFYGMLGSDYIEVHHLIPLHEINKEYRVDPINDLRPVCPNCHAMLHRAGISYEELKNKIESEC</sequence>
<dbReference type="EMBL" id="CP000448">
    <property type="protein sequence ID" value="ABI69487.1"/>
    <property type="molecule type" value="Genomic_DNA"/>
</dbReference>
<dbReference type="GO" id="GO:0004519">
    <property type="term" value="F:endonuclease activity"/>
    <property type="evidence" value="ECO:0007669"/>
    <property type="project" value="UniProtKB-KW"/>
</dbReference>
<dbReference type="RefSeq" id="WP_011641578.1">
    <property type="nucleotide sequence ID" value="NC_008346.1"/>
</dbReference>
<dbReference type="CDD" id="cd00085">
    <property type="entry name" value="HNHc"/>
    <property type="match status" value="1"/>
</dbReference>
<dbReference type="Gene3D" id="1.10.30.50">
    <property type="match status" value="1"/>
</dbReference>
<dbReference type="AlphaFoldDB" id="Q0AUW7"/>
<dbReference type="InterPro" id="IPR002711">
    <property type="entry name" value="HNH"/>
</dbReference>
<keyword evidence="2" id="KW-0378">Hydrolase</keyword>
<name>Q0AUW7_SYNWW</name>
<organism evidence="2 3">
    <name type="scientific">Syntrophomonas wolfei subsp. wolfei (strain DSM 2245B / Goettingen)</name>
    <dbReference type="NCBI Taxonomy" id="335541"/>
    <lineage>
        <taxon>Bacteria</taxon>
        <taxon>Bacillati</taxon>
        <taxon>Bacillota</taxon>
        <taxon>Clostridia</taxon>
        <taxon>Eubacteriales</taxon>
        <taxon>Syntrophomonadaceae</taxon>
        <taxon>Syntrophomonas</taxon>
    </lineage>
</organism>
<protein>
    <submittedName>
        <fullName evidence="2">Hnh endonuclease</fullName>
    </submittedName>
</protein>
<dbReference type="Proteomes" id="UP000001968">
    <property type="component" value="Chromosome"/>
</dbReference>
<dbReference type="KEGG" id="swo:Swol_2196"/>
<feature type="domain" description="HNH" evidence="1">
    <location>
        <begin position="203"/>
        <end position="258"/>
    </location>
</feature>
<proteinExistence type="predicted"/>
<evidence type="ECO:0000259" key="1">
    <source>
        <dbReference type="Pfam" id="PF01844"/>
    </source>
</evidence>
<keyword evidence="3" id="KW-1185">Reference proteome</keyword>
<keyword evidence="2" id="KW-0540">Nuclease</keyword>
<evidence type="ECO:0000313" key="2">
    <source>
        <dbReference type="EMBL" id="ABI69487.1"/>
    </source>
</evidence>
<dbReference type="STRING" id="335541.Swol_2196"/>
<accession>Q0AUW7</accession>
<keyword evidence="2" id="KW-0255">Endonuclease</keyword>
<dbReference type="Pfam" id="PF01844">
    <property type="entry name" value="HNH"/>
    <property type="match status" value="1"/>
</dbReference>
<dbReference type="HOGENOM" id="CLU_092681_0_0_9"/>